<proteinExistence type="predicted"/>
<dbReference type="InterPro" id="IPR036291">
    <property type="entry name" value="NAD(P)-bd_dom_sf"/>
</dbReference>
<evidence type="ECO:0000313" key="3">
    <source>
        <dbReference type="Proteomes" id="UP000043763"/>
    </source>
</evidence>
<dbReference type="Gene3D" id="3.40.50.720">
    <property type="entry name" value="NAD(P)-binding Rossmann-like Domain"/>
    <property type="match status" value="1"/>
</dbReference>
<dbReference type="InterPro" id="IPR016040">
    <property type="entry name" value="NAD(P)-bd_dom"/>
</dbReference>
<dbReference type="PANTHER" id="PTHR43355">
    <property type="entry name" value="FLAVIN REDUCTASE (NADPH)"/>
    <property type="match status" value="1"/>
</dbReference>
<dbReference type="Pfam" id="PF13460">
    <property type="entry name" value="NAD_binding_10"/>
    <property type="match status" value="1"/>
</dbReference>
<protein>
    <recommendedName>
        <fullName evidence="1">NAD(P)-binding domain-containing protein</fullName>
    </recommendedName>
</protein>
<accession>A0A0G4K5K3</accession>
<dbReference type="GO" id="GO:0016646">
    <property type="term" value="F:oxidoreductase activity, acting on the CH-NH group of donors, NAD or NADP as acceptor"/>
    <property type="evidence" value="ECO:0007669"/>
    <property type="project" value="TreeGrafter"/>
</dbReference>
<dbReference type="PANTHER" id="PTHR43355:SF2">
    <property type="entry name" value="FLAVIN REDUCTASE (NADPH)"/>
    <property type="match status" value="1"/>
</dbReference>
<feature type="domain" description="NAD(P)-binding" evidence="1">
    <location>
        <begin position="8"/>
        <end position="106"/>
    </location>
</feature>
<keyword evidence="3" id="KW-1185">Reference proteome</keyword>
<dbReference type="Proteomes" id="UP000043763">
    <property type="component" value="Unassembled WGS sequence"/>
</dbReference>
<name>A0A0G4K5K3_9SPIR</name>
<dbReference type="EMBL" id="CVLB01000001">
    <property type="protein sequence ID" value="CRF32558.1"/>
    <property type="molecule type" value="Genomic_DNA"/>
</dbReference>
<reference evidence="3" key="1">
    <citation type="submission" date="2015-04" db="EMBL/GenBank/DDBJ databases">
        <authorList>
            <person name="Mushtaq Mamoona"/>
        </authorList>
    </citation>
    <scope>NUCLEOTIDE SEQUENCE [LARGE SCALE GENOMIC DNA]</scope>
    <source>
        <strain evidence="3">AN4859/03</strain>
    </source>
</reference>
<gene>
    <name evidence="2" type="ORF">BRSU_0870</name>
</gene>
<sequence length="123" mass="13780">MKSAIISANGKAGKLIMNEALERGLDVTAIVRDKTKINNSKVKVIEKDLFDLTKDDLKEFDTVVSAFGVWNEKELDKHSLVMKHLYKILANTNIRLMIVGGAGSLYIDSKKTINGQRKFSRNI</sequence>
<dbReference type="AlphaFoldDB" id="A0A0G4K5K3"/>
<dbReference type="RefSeq" id="WP_245158049.1">
    <property type="nucleotide sequence ID" value="NZ_CVLB01000001.1"/>
</dbReference>
<dbReference type="SUPFAM" id="SSF51735">
    <property type="entry name" value="NAD(P)-binding Rossmann-fold domains"/>
    <property type="match status" value="1"/>
</dbReference>
<dbReference type="InterPro" id="IPR051606">
    <property type="entry name" value="Polyketide_Oxido-like"/>
</dbReference>
<organism evidence="2 3">
    <name type="scientific">Brachyspira suanatina</name>
    <dbReference type="NCBI Taxonomy" id="381802"/>
    <lineage>
        <taxon>Bacteria</taxon>
        <taxon>Pseudomonadati</taxon>
        <taxon>Spirochaetota</taxon>
        <taxon>Spirochaetia</taxon>
        <taxon>Brachyspirales</taxon>
        <taxon>Brachyspiraceae</taxon>
        <taxon>Brachyspira</taxon>
    </lineage>
</organism>
<evidence type="ECO:0000313" key="2">
    <source>
        <dbReference type="EMBL" id="CRF32558.1"/>
    </source>
</evidence>
<evidence type="ECO:0000259" key="1">
    <source>
        <dbReference type="Pfam" id="PF13460"/>
    </source>
</evidence>